<evidence type="ECO:0000256" key="6">
    <source>
        <dbReference type="ARBA" id="ARBA00023136"/>
    </source>
</evidence>
<evidence type="ECO:0000256" key="9">
    <source>
        <dbReference type="ARBA" id="ARBA00040743"/>
    </source>
</evidence>
<evidence type="ECO:0000256" key="3">
    <source>
        <dbReference type="ARBA" id="ARBA00022519"/>
    </source>
</evidence>
<dbReference type="OrthoDB" id="9812372at2"/>
<reference evidence="14 15" key="1">
    <citation type="journal article" date="2018" name="Genome Biol. Evol.">
        <title>Cladogenesis and Genomic Streamlining in Extracellular Endosymbionts of Tropical Stink Bugs.</title>
        <authorList>
            <person name="Otero-Bravo A."/>
            <person name="Goffredi S."/>
            <person name="Sabree Z.L."/>
        </authorList>
    </citation>
    <scope>NUCLEOTIDE SEQUENCE [LARGE SCALE GENOMIC DNA]</scope>
    <source>
        <strain evidence="14 15">SoEL</strain>
    </source>
</reference>
<dbReference type="PROSITE" id="PS50198">
    <property type="entry name" value="PPIC_PPIASE_2"/>
    <property type="match status" value="1"/>
</dbReference>
<keyword evidence="6 12" id="KW-0472">Membrane</keyword>
<keyword evidence="4 12" id="KW-0812">Transmembrane</keyword>
<dbReference type="Pfam" id="PF13145">
    <property type="entry name" value="Rotamase_2"/>
    <property type="match status" value="1"/>
</dbReference>
<accession>A0A2P5SVH9</accession>
<dbReference type="RefSeq" id="WP_136130391.1">
    <property type="nucleotide sequence ID" value="NZ_PDKU01000005.1"/>
</dbReference>
<dbReference type="GO" id="GO:0005886">
    <property type="term" value="C:plasma membrane"/>
    <property type="evidence" value="ECO:0007669"/>
    <property type="project" value="UniProtKB-SubCell"/>
</dbReference>
<evidence type="ECO:0000313" key="15">
    <source>
        <dbReference type="Proteomes" id="UP000296144"/>
    </source>
</evidence>
<dbReference type="SUPFAM" id="SSF54534">
    <property type="entry name" value="FKBP-like"/>
    <property type="match status" value="1"/>
</dbReference>
<dbReference type="InterPro" id="IPR023058">
    <property type="entry name" value="PPIase_PpiC_CS"/>
</dbReference>
<keyword evidence="2" id="KW-1003">Cell membrane</keyword>
<evidence type="ECO:0000259" key="13">
    <source>
        <dbReference type="PROSITE" id="PS50198"/>
    </source>
</evidence>
<proteinExistence type="inferred from homology"/>
<comment type="similarity">
    <text evidence="8">Belongs to the PpiD chaperone family.</text>
</comment>
<comment type="subcellular location">
    <subcellularLocation>
        <location evidence="1">Cell inner membrane</location>
        <topology evidence="1">Single-pass type II membrane protein</topology>
        <orientation evidence="1">Periplasmic side</orientation>
    </subcellularLocation>
</comment>
<feature type="domain" description="PpiC" evidence="13">
    <location>
        <begin position="227"/>
        <end position="354"/>
    </location>
</feature>
<name>A0A2P5SVH9_9GAMM</name>
<evidence type="ECO:0000256" key="12">
    <source>
        <dbReference type="SAM" id="Phobius"/>
    </source>
</evidence>
<protein>
    <recommendedName>
        <fullName evidence="9">Periplasmic chaperone PpiD</fullName>
    </recommendedName>
    <alternativeName>
        <fullName evidence="10">Periplasmic folding chaperone</fullName>
    </alternativeName>
</protein>
<dbReference type="InterPro" id="IPR027304">
    <property type="entry name" value="Trigger_fact/SurA_dom_sf"/>
</dbReference>
<feature type="transmembrane region" description="Helical" evidence="12">
    <location>
        <begin position="15"/>
        <end position="34"/>
    </location>
</feature>
<dbReference type="NCBIfam" id="NF008054">
    <property type="entry name" value="PRK10788.1"/>
    <property type="match status" value="1"/>
</dbReference>
<evidence type="ECO:0000256" key="7">
    <source>
        <dbReference type="ARBA" id="ARBA00023186"/>
    </source>
</evidence>
<evidence type="ECO:0000256" key="1">
    <source>
        <dbReference type="ARBA" id="ARBA00004382"/>
    </source>
</evidence>
<keyword evidence="5 12" id="KW-1133">Transmembrane helix</keyword>
<dbReference type="SUPFAM" id="SSF109998">
    <property type="entry name" value="Triger factor/SurA peptide-binding domain-like"/>
    <property type="match status" value="1"/>
</dbReference>
<keyword evidence="11" id="KW-0697">Rotamase</keyword>
<evidence type="ECO:0000256" key="2">
    <source>
        <dbReference type="ARBA" id="ARBA00022475"/>
    </source>
</evidence>
<comment type="caution">
    <text evidence="14">The sequence shown here is derived from an EMBL/GenBank/DDBJ whole genome shotgun (WGS) entry which is preliminary data.</text>
</comment>
<dbReference type="Gene3D" id="1.10.4030.10">
    <property type="entry name" value="Porin chaperone SurA, peptide-binding domain"/>
    <property type="match status" value="1"/>
</dbReference>
<dbReference type="Pfam" id="PF13624">
    <property type="entry name" value="SurA_N_3"/>
    <property type="match status" value="1"/>
</dbReference>
<dbReference type="PANTHER" id="PTHR47529:SF1">
    <property type="entry name" value="PERIPLASMIC CHAPERONE PPID"/>
    <property type="match status" value="1"/>
</dbReference>
<evidence type="ECO:0000313" key="14">
    <source>
        <dbReference type="EMBL" id="PPI86326.1"/>
    </source>
</evidence>
<evidence type="ECO:0000256" key="10">
    <source>
        <dbReference type="ARBA" id="ARBA00042775"/>
    </source>
</evidence>
<dbReference type="PROSITE" id="PS01096">
    <property type="entry name" value="PPIC_PPIASE_1"/>
    <property type="match status" value="1"/>
</dbReference>
<dbReference type="InterPro" id="IPR000297">
    <property type="entry name" value="PPIase_PpiC"/>
</dbReference>
<dbReference type="InterPro" id="IPR052029">
    <property type="entry name" value="PpiD_chaperone"/>
</dbReference>
<keyword evidence="3" id="KW-0997">Cell inner membrane</keyword>
<dbReference type="AlphaFoldDB" id="A0A2P5SVH9"/>
<gene>
    <name evidence="14" type="ORF">CRV10_03160</name>
</gene>
<dbReference type="Gene3D" id="3.10.50.40">
    <property type="match status" value="1"/>
</dbReference>
<evidence type="ECO:0000256" key="8">
    <source>
        <dbReference type="ARBA" id="ARBA00038408"/>
    </source>
</evidence>
<keyword evidence="11 14" id="KW-0413">Isomerase</keyword>
<evidence type="ECO:0000256" key="4">
    <source>
        <dbReference type="ARBA" id="ARBA00022692"/>
    </source>
</evidence>
<sequence length="613" mass="70406">MTGFRVLSNSLMTKIILGITISLFILTSIGTYIINDRKDYIVKINGQKITNADLEQVFNNELNHQKIILGNHFYTAIKNDLYLNRLHQQSLVYLIDKLLLDDYANNLHLYVNDDQVKSVIFDQKIFQVDGKFNNNKYNTLINRLGLTADQYADILRKELSTQQLFQGIMNSDFLLPNEIKKLADMIAQKRNIRQAVINTSVLARKQHVNNNEIEQYYKEYKNDFLIPEKFRVSYIKLSSNNIKQIVHESDIEKWYNNHKEEYLIPGKNRYKIIQTKNEIDAKYVLNQLNQGVSFSKLAKTISVDPISAPKGGDLGWIELSSIPKEIKFSGLKNKGQISDIIKLSNGYLIVSLDDVVHSTIQPISEVRDNIIKKIKQQNITKLFTQLNEKVSMAALKNNESLKIAESVAGVKIIKTKWFSINSIPKEINCDSVKNILYNGILHTNSNLIELDDKNSIIVRIDEHKERSIQPMSQAKLKIINIIKRKKAYQQAKLIAYKILNSKDKIKTLSVLGIHLSNYKLIGHNINDPINQKAFSIAITDKNKHSWGQTEDAQGNIVLIMLDKVIPSHLPSDKTYELMRIIIKSNNEVTLKMLLDNLSKHASIKYNNNLEKFI</sequence>
<dbReference type="GO" id="GO:0003755">
    <property type="term" value="F:peptidyl-prolyl cis-trans isomerase activity"/>
    <property type="evidence" value="ECO:0007669"/>
    <property type="project" value="UniProtKB-KW"/>
</dbReference>
<dbReference type="Proteomes" id="UP000296144">
    <property type="component" value="Unassembled WGS sequence"/>
</dbReference>
<dbReference type="InterPro" id="IPR046357">
    <property type="entry name" value="PPIase_dom_sf"/>
</dbReference>
<dbReference type="EMBL" id="PDKU01000005">
    <property type="protein sequence ID" value="PPI86326.1"/>
    <property type="molecule type" value="Genomic_DNA"/>
</dbReference>
<evidence type="ECO:0000256" key="5">
    <source>
        <dbReference type="ARBA" id="ARBA00022989"/>
    </source>
</evidence>
<keyword evidence="15" id="KW-1185">Reference proteome</keyword>
<organism evidence="14 15">
    <name type="scientific">Candidatus Pantoea edessiphila</name>
    <dbReference type="NCBI Taxonomy" id="2044610"/>
    <lineage>
        <taxon>Bacteria</taxon>
        <taxon>Pseudomonadati</taxon>
        <taxon>Pseudomonadota</taxon>
        <taxon>Gammaproteobacteria</taxon>
        <taxon>Enterobacterales</taxon>
        <taxon>Erwiniaceae</taxon>
        <taxon>Pantoea</taxon>
    </lineage>
</organism>
<evidence type="ECO:0000256" key="11">
    <source>
        <dbReference type="PROSITE-ProRule" id="PRU00278"/>
    </source>
</evidence>
<dbReference type="PANTHER" id="PTHR47529">
    <property type="entry name" value="PEPTIDYL-PROLYL CIS-TRANS ISOMERASE D"/>
    <property type="match status" value="1"/>
</dbReference>
<keyword evidence="7" id="KW-0143">Chaperone</keyword>